<dbReference type="AlphaFoldDB" id="C1BJB2"/>
<dbReference type="PANTHER" id="PTHR15427:SF26">
    <property type="entry name" value="COMPLEMENT C1Q SUBCOMPONENT SUBUNIT A"/>
    <property type="match status" value="1"/>
</dbReference>
<keyword evidence="10" id="KW-0379">Hydroxylation</keyword>
<keyword evidence="2" id="KW-0964">Secreted</keyword>
<organism evidence="13">
    <name type="scientific">Osmerus mordax</name>
    <name type="common">Rainbow smelt</name>
    <name type="synonym">Atherina mordax</name>
    <dbReference type="NCBI Taxonomy" id="8014"/>
    <lineage>
        <taxon>Eukaryota</taxon>
        <taxon>Metazoa</taxon>
        <taxon>Chordata</taxon>
        <taxon>Craniata</taxon>
        <taxon>Vertebrata</taxon>
        <taxon>Euteleostomi</taxon>
        <taxon>Actinopterygii</taxon>
        <taxon>Neopterygii</taxon>
        <taxon>Teleostei</taxon>
        <taxon>Stomiati</taxon>
        <taxon>Osmeriformes</taxon>
        <taxon>Osmeridae</taxon>
        <taxon>Osmerus</taxon>
    </lineage>
</organism>
<keyword evidence="7" id="KW-0180">Complement pathway</keyword>
<keyword evidence="4" id="KW-0399">Innate immunity</keyword>
<evidence type="ECO:0000256" key="7">
    <source>
        <dbReference type="ARBA" id="ARBA00022875"/>
    </source>
</evidence>
<feature type="region of interest" description="Disordered" evidence="11">
    <location>
        <begin position="1"/>
        <end position="59"/>
    </location>
</feature>
<dbReference type="GO" id="GO:0006958">
    <property type="term" value="P:complement activation, classical pathway"/>
    <property type="evidence" value="ECO:0007669"/>
    <property type="project" value="UniProtKB-KW"/>
</dbReference>
<dbReference type="SUPFAM" id="SSF49842">
    <property type="entry name" value="TNF-like"/>
    <property type="match status" value="1"/>
</dbReference>
<proteinExistence type="evidence at transcript level"/>
<sequence>MDQEALLKLKGLRGRPGQPGDMGPKGYNGDVGPEGSPGVPGPKGPPGGGADTPQKPRSAFSVERTGFSLPRYNEKITFQTAITSSPDFKMDTGIFTCKLPGVYYFVFHSMSKVDMCLKLHSEDKSERQLVFCDYSSGKPQVLTGGVVLTLKLNQKVWLEMYKDKQSDSIHKDTTDKKIVFNGFMLFGTE</sequence>
<keyword evidence="5" id="KW-0677">Repeat</keyword>
<dbReference type="InterPro" id="IPR050392">
    <property type="entry name" value="Collagen/C1q_domain"/>
</dbReference>
<dbReference type="GO" id="GO:0045087">
    <property type="term" value="P:innate immune response"/>
    <property type="evidence" value="ECO:0007669"/>
    <property type="project" value="UniProtKB-KW"/>
</dbReference>
<evidence type="ECO:0000256" key="8">
    <source>
        <dbReference type="ARBA" id="ARBA00023157"/>
    </source>
</evidence>
<dbReference type="EMBL" id="BT074691">
    <property type="protein sequence ID" value="ACO09115.1"/>
    <property type="molecule type" value="mRNA"/>
</dbReference>
<comment type="subcellular location">
    <subcellularLocation>
        <location evidence="1">Secreted</location>
        <location evidence="1">Extracellular space</location>
        <location evidence="1">Extracellular matrix</location>
    </subcellularLocation>
</comment>
<gene>
    <name evidence="13" type="primary">C1QB</name>
</gene>
<dbReference type="PANTHER" id="PTHR15427">
    <property type="entry name" value="EMILIN ELASTIN MICROFIBRIL INTERFACE-LOCATED PROTEIN ELASTIN MICROFIBRIL INTERFACER"/>
    <property type="match status" value="1"/>
</dbReference>
<dbReference type="GO" id="GO:0005581">
    <property type="term" value="C:collagen trimer"/>
    <property type="evidence" value="ECO:0007669"/>
    <property type="project" value="UniProtKB-KW"/>
</dbReference>
<keyword evidence="3" id="KW-0272">Extracellular matrix</keyword>
<dbReference type="PRINTS" id="PR00007">
    <property type="entry name" value="COMPLEMNTC1Q"/>
</dbReference>
<evidence type="ECO:0000259" key="12">
    <source>
        <dbReference type="PROSITE" id="PS50871"/>
    </source>
</evidence>
<evidence type="ECO:0000256" key="9">
    <source>
        <dbReference type="ARBA" id="ARBA00023180"/>
    </source>
</evidence>
<name>C1BJB2_OSMMO</name>
<reference evidence="13" key="1">
    <citation type="submission" date="2009-03" db="EMBL/GenBank/DDBJ databases">
        <title>Osmerus mordax full-length cDNAs.</title>
        <authorList>
            <person name="von Schalburg K."/>
            <person name="Leong J."/>
            <person name="Cooper G."/>
            <person name="Davidson W.S."/>
            <person name="Koop B.F."/>
        </authorList>
    </citation>
    <scope>NUCLEOTIDE SEQUENCE</scope>
    <source>
        <tissue evidence="13">Brain</tissue>
    </source>
</reference>
<evidence type="ECO:0000256" key="2">
    <source>
        <dbReference type="ARBA" id="ARBA00022525"/>
    </source>
</evidence>
<dbReference type="InterPro" id="IPR008983">
    <property type="entry name" value="Tumour_necrosis_fac-like_dom"/>
</dbReference>
<dbReference type="PROSITE" id="PS50871">
    <property type="entry name" value="C1Q"/>
    <property type="match status" value="1"/>
</dbReference>
<dbReference type="SMART" id="SM00110">
    <property type="entry name" value="C1Q"/>
    <property type="match status" value="1"/>
</dbReference>
<evidence type="ECO:0000256" key="11">
    <source>
        <dbReference type="SAM" id="MobiDB-lite"/>
    </source>
</evidence>
<evidence type="ECO:0000256" key="5">
    <source>
        <dbReference type="ARBA" id="ARBA00022737"/>
    </source>
</evidence>
<dbReference type="InterPro" id="IPR001073">
    <property type="entry name" value="C1q_dom"/>
</dbReference>
<evidence type="ECO:0000313" key="13">
    <source>
        <dbReference type="EMBL" id="ACO09115.1"/>
    </source>
</evidence>
<dbReference type="Gene3D" id="2.60.120.40">
    <property type="match status" value="1"/>
</dbReference>
<evidence type="ECO:0000256" key="4">
    <source>
        <dbReference type="ARBA" id="ARBA00022588"/>
    </source>
</evidence>
<protein>
    <submittedName>
        <fullName evidence="13">Complement C1q subcomponent subunit B</fullName>
    </submittedName>
</protein>
<keyword evidence="9" id="KW-0325">Glycoprotein</keyword>
<keyword evidence="8" id="KW-1015">Disulfide bond</keyword>
<feature type="domain" description="C1q" evidence="12">
    <location>
        <begin position="53"/>
        <end position="189"/>
    </location>
</feature>
<evidence type="ECO:0000256" key="6">
    <source>
        <dbReference type="ARBA" id="ARBA00022859"/>
    </source>
</evidence>
<dbReference type="Pfam" id="PF00386">
    <property type="entry name" value="C1q"/>
    <property type="match status" value="1"/>
</dbReference>
<evidence type="ECO:0000256" key="3">
    <source>
        <dbReference type="ARBA" id="ARBA00022530"/>
    </source>
</evidence>
<evidence type="ECO:0000256" key="1">
    <source>
        <dbReference type="ARBA" id="ARBA00004498"/>
    </source>
</evidence>
<accession>C1BJB2</accession>
<keyword evidence="6" id="KW-0391">Immunity</keyword>
<evidence type="ECO:0000256" key="10">
    <source>
        <dbReference type="ARBA" id="ARBA00023278"/>
    </source>
</evidence>